<dbReference type="InterPro" id="IPR027417">
    <property type="entry name" value="P-loop_NTPase"/>
</dbReference>
<protein>
    <recommendedName>
        <fullName evidence="2">Sulfotransferase domain-containing protein</fullName>
    </recommendedName>
</protein>
<reference evidence="1" key="1">
    <citation type="submission" date="2020-02" db="EMBL/GenBank/DDBJ databases">
        <authorList>
            <person name="Meier V. D."/>
        </authorList>
    </citation>
    <scope>NUCLEOTIDE SEQUENCE</scope>
    <source>
        <strain evidence="1">AVDCRST_MAG93</strain>
    </source>
</reference>
<evidence type="ECO:0000313" key="1">
    <source>
        <dbReference type="EMBL" id="CAA9298541.1"/>
    </source>
</evidence>
<dbReference type="EMBL" id="CADCTR010001490">
    <property type="protein sequence ID" value="CAA9298541.1"/>
    <property type="molecule type" value="Genomic_DNA"/>
</dbReference>
<dbReference type="AlphaFoldDB" id="A0A6J4K7T2"/>
<gene>
    <name evidence="1" type="ORF">AVDCRST_MAG93-4436</name>
</gene>
<accession>A0A6J4K7T2</accession>
<proteinExistence type="predicted"/>
<name>A0A6J4K7T2_9CHLR</name>
<organism evidence="1">
    <name type="scientific">uncultured Chloroflexia bacterium</name>
    <dbReference type="NCBI Taxonomy" id="1672391"/>
    <lineage>
        <taxon>Bacteria</taxon>
        <taxon>Bacillati</taxon>
        <taxon>Chloroflexota</taxon>
        <taxon>Chloroflexia</taxon>
        <taxon>environmental samples</taxon>
    </lineage>
</organism>
<dbReference type="Gene3D" id="3.40.50.300">
    <property type="entry name" value="P-loop containing nucleotide triphosphate hydrolases"/>
    <property type="match status" value="1"/>
</dbReference>
<evidence type="ECO:0008006" key="2">
    <source>
        <dbReference type="Google" id="ProtNLM"/>
    </source>
</evidence>
<dbReference type="SUPFAM" id="SSF52540">
    <property type="entry name" value="P-loop containing nucleoside triphosphate hydrolases"/>
    <property type="match status" value="1"/>
</dbReference>
<sequence>MSEQLIIAGFHRSGTSATAQLLQRAGLFLGYELLEPLPSNPYGHFEDREVVSLHQEILADNDRTWLIGEPLMPVVSEARWSRARGMIERRNAEHALWGFKDPRACLFLMVWKYLLPDMKVLLVYRHFSESTHSLGRRHSSDLFLGMGNRKIHERFWKDPDLALRMWIEHNRILLAFARAYPGDTMAVSIDMIRDGFPLLRALEDRWHLSLEDVPIGEVYDPRIAAGRTLRQPVSNPAVARKADEVWAELETLGRETETMMTRGERALA</sequence>